<accession>A0ABP7RA05</accession>
<name>A0ABP7RA05_9PSEU</name>
<dbReference type="Proteomes" id="UP001501747">
    <property type="component" value="Unassembled WGS sequence"/>
</dbReference>
<keyword evidence="3" id="KW-1185">Reference proteome</keyword>
<evidence type="ECO:0008006" key="4">
    <source>
        <dbReference type="Google" id="ProtNLM"/>
    </source>
</evidence>
<reference evidence="3" key="1">
    <citation type="journal article" date="2019" name="Int. J. Syst. Evol. Microbiol.">
        <title>The Global Catalogue of Microorganisms (GCM) 10K type strain sequencing project: providing services to taxonomists for standard genome sequencing and annotation.</title>
        <authorList>
            <consortium name="The Broad Institute Genomics Platform"/>
            <consortium name="The Broad Institute Genome Sequencing Center for Infectious Disease"/>
            <person name="Wu L."/>
            <person name="Ma J."/>
        </authorList>
    </citation>
    <scope>NUCLEOTIDE SEQUENCE [LARGE SCALE GENOMIC DNA]</scope>
    <source>
        <strain evidence="3">JCM 17342</strain>
    </source>
</reference>
<evidence type="ECO:0000256" key="1">
    <source>
        <dbReference type="SAM" id="SignalP"/>
    </source>
</evidence>
<comment type="caution">
    <text evidence="2">The sequence shown here is derived from an EMBL/GenBank/DDBJ whole genome shotgun (WGS) entry which is preliminary data.</text>
</comment>
<gene>
    <name evidence="2" type="ORF">GCM10022247_12680</name>
</gene>
<feature type="chain" id="PRO_5046178558" description="Secreted protein" evidence="1">
    <location>
        <begin position="28"/>
        <end position="125"/>
    </location>
</feature>
<organism evidence="2 3">
    <name type="scientific">Allokutzneria multivorans</name>
    <dbReference type="NCBI Taxonomy" id="1142134"/>
    <lineage>
        <taxon>Bacteria</taxon>
        <taxon>Bacillati</taxon>
        <taxon>Actinomycetota</taxon>
        <taxon>Actinomycetes</taxon>
        <taxon>Pseudonocardiales</taxon>
        <taxon>Pseudonocardiaceae</taxon>
        <taxon>Allokutzneria</taxon>
    </lineage>
</organism>
<feature type="signal peptide" evidence="1">
    <location>
        <begin position="1"/>
        <end position="27"/>
    </location>
</feature>
<protein>
    <recommendedName>
        <fullName evidence="4">Secreted protein</fullName>
    </recommendedName>
</protein>
<evidence type="ECO:0000313" key="3">
    <source>
        <dbReference type="Proteomes" id="UP001501747"/>
    </source>
</evidence>
<dbReference type="RefSeq" id="WP_344871576.1">
    <property type="nucleotide sequence ID" value="NZ_BAABAL010000005.1"/>
</dbReference>
<dbReference type="EMBL" id="BAABAL010000005">
    <property type="protein sequence ID" value="GAA3994419.1"/>
    <property type="molecule type" value="Genomic_DNA"/>
</dbReference>
<proteinExistence type="predicted"/>
<keyword evidence="1" id="KW-0732">Signal</keyword>
<sequence>MRKQATALGLAAVIAGAALLAPGTALAASENCQTHSNGKVCAQKNGSNIEITYSKTSGGEVWVKLGYRQGTSHKFDNTYMPFRAGDSRTVKLPFKAVKNTCVQGAALPEGAAVADALKSKSFACS</sequence>
<evidence type="ECO:0000313" key="2">
    <source>
        <dbReference type="EMBL" id="GAA3994419.1"/>
    </source>
</evidence>